<organism evidence="1 2">
    <name type="scientific">Trapa natans</name>
    <name type="common">Water chestnut</name>
    <dbReference type="NCBI Taxonomy" id="22666"/>
    <lineage>
        <taxon>Eukaryota</taxon>
        <taxon>Viridiplantae</taxon>
        <taxon>Streptophyta</taxon>
        <taxon>Embryophyta</taxon>
        <taxon>Tracheophyta</taxon>
        <taxon>Spermatophyta</taxon>
        <taxon>Magnoliopsida</taxon>
        <taxon>eudicotyledons</taxon>
        <taxon>Gunneridae</taxon>
        <taxon>Pentapetalae</taxon>
        <taxon>rosids</taxon>
        <taxon>malvids</taxon>
        <taxon>Myrtales</taxon>
        <taxon>Lythraceae</taxon>
        <taxon>Trapa</taxon>
    </lineage>
</organism>
<accession>A0AAN7MDR4</accession>
<keyword evidence="2" id="KW-1185">Reference proteome</keyword>
<gene>
    <name evidence="1" type="ORF">SAY86_012974</name>
</gene>
<reference evidence="1 2" key="1">
    <citation type="journal article" date="2023" name="Hortic Res">
        <title>Pangenome of water caltrop reveals structural variations and asymmetric subgenome divergence after allopolyploidization.</title>
        <authorList>
            <person name="Zhang X."/>
            <person name="Chen Y."/>
            <person name="Wang L."/>
            <person name="Yuan Y."/>
            <person name="Fang M."/>
            <person name="Shi L."/>
            <person name="Lu R."/>
            <person name="Comes H.P."/>
            <person name="Ma Y."/>
            <person name="Chen Y."/>
            <person name="Huang G."/>
            <person name="Zhou Y."/>
            <person name="Zheng Z."/>
            <person name="Qiu Y."/>
        </authorList>
    </citation>
    <scope>NUCLEOTIDE SEQUENCE [LARGE SCALE GENOMIC DNA]</scope>
    <source>
        <strain evidence="1">F231</strain>
    </source>
</reference>
<comment type="caution">
    <text evidence="1">The sequence shown here is derived from an EMBL/GenBank/DDBJ whole genome shotgun (WGS) entry which is preliminary data.</text>
</comment>
<sequence length="142" mass="13503">MPTATDPARLIPFMNPALVPAGVGASEGGEEIEVGVEAGGWTGEGGDGGEVVVLGEGAEAGGVMIGEGEEAGGLAAGAGVGEAALGEKAGDGDFGGELSGEGAGDCAAEKLTADSRAIARRSSPLPEIAIVVSPGSCSARPK</sequence>
<dbReference type="EMBL" id="JAXQNO010000007">
    <property type="protein sequence ID" value="KAK4794980.1"/>
    <property type="molecule type" value="Genomic_DNA"/>
</dbReference>
<dbReference type="AlphaFoldDB" id="A0AAN7MDR4"/>
<name>A0AAN7MDR4_TRANT</name>
<proteinExistence type="predicted"/>
<protein>
    <submittedName>
        <fullName evidence="1">Uncharacterized protein</fullName>
    </submittedName>
</protein>
<evidence type="ECO:0000313" key="2">
    <source>
        <dbReference type="Proteomes" id="UP001346149"/>
    </source>
</evidence>
<dbReference type="Proteomes" id="UP001346149">
    <property type="component" value="Unassembled WGS sequence"/>
</dbReference>
<evidence type="ECO:0000313" key="1">
    <source>
        <dbReference type="EMBL" id="KAK4794980.1"/>
    </source>
</evidence>